<evidence type="ECO:0000313" key="2">
    <source>
        <dbReference type="Proteomes" id="UP001165101"/>
    </source>
</evidence>
<proteinExistence type="predicted"/>
<protein>
    <submittedName>
        <fullName evidence="1">Unnamed protein product</fullName>
    </submittedName>
</protein>
<sequence length="134" mass="15445">MVMEDKLVAETEDRKNALEEYIYTLRAKLEEEYKDFASDAEKEKLSALLMKTEDWLYDDGYDASKAKYIAKYEELASLGNLIKGRYNAKQEELKQSLRSKQEAKQAAAMAEKLAADRATREEKKDDAEMADELD</sequence>
<gene>
    <name evidence="1" type="ORF">Cboi01_000394800</name>
</gene>
<organism evidence="1 2">
    <name type="scientific">Candida boidinii</name>
    <name type="common">Yeast</name>
    <dbReference type="NCBI Taxonomy" id="5477"/>
    <lineage>
        <taxon>Eukaryota</taxon>
        <taxon>Fungi</taxon>
        <taxon>Dikarya</taxon>
        <taxon>Ascomycota</taxon>
        <taxon>Saccharomycotina</taxon>
        <taxon>Pichiomycetes</taxon>
        <taxon>Pichiales</taxon>
        <taxon>Pichiaceae</taxon>
        <taxon>Ogataea</taxon>
        <taxon>Ogataea/Candida clade</taxon>
    </lineage>
</organism>
<dbReference type="EMBL" id="BSXV01002348">
    <property type="protein sequence ID" value="GME95533.1"/>
    <property type="molecule type" value="Genomic_DNA"/>
</dbReference>
<accession>A0ACB5TUD9</accession>
<keyword evidence="2" id="KW-1185">Reference proteome</keyword>
<reference evidence="1" key="1">
    <citation type="submission" date="2023-04" db="EMBL/GenBank/DDBJ databases">
        <title>Candida boidinii NBRC 1967.</title>
        <authorList>
            <person name="Ichikawa N."/>
            <person name="Sato H."/>
            <person name="Tonouchi N."/>
        </authorList>
    </citation>
    <scope>NUCLEOTIDE SEQUENCE</scope>
    <source>
        <strain evidence="1">NBRC 1967</strain>
    </source>
</reference>
<name>A0ACB5TUD9_CANBO</name>
<evidence type="ECO:0000313" key="1">
    <source>
        <dbReference type="EMBL" id="GME95533.1"/>
    </source>
</evidence>
<dbReference type="Proteomes" id="UP001165101">
    <property type="component" value="Unassembled WGS sequence"/>
</dbReference>
<comment type="caution">
    <text evidence="1">The sequence shown here is derived from an EMBL/GenBank/DDBJ whole genome shotgun (WGS) entry which is preliminary data.</text>
</comment>